<dbReference type="SUPFAM" id="SSF52833">
    <property type="entry name" value="Thioredoxin-like"/>
    <property type="match status" value="1"/>
</dbReference>
<gene>
    <name evidence="3" type="ORF">LNKW23_10190</name>
</gene>
<name>A0ABQ6LH97_9RHOB</name>
<protein>
    <recommendedName>
        <fullName evidence="1">2-hydroxychromene-2-carboxylate isomerase</fullName>
        <ecNumber evidence="1">5.99.1.4</ecNumber>
    </recommendedName>
</protein>
<dbReference type="InterPro" id="IPR001853">
    <property type="entry name" value="DSBA-like_thioredoxin_dom"/>
</dbReference>
<proteinExistence type="inferred from homology"/>
<sequence>MSAPLGFWFEFASSYSYPAAMRIGDAAAAAGVALSWQPFLLGPIFAARGWRDSPFNIYPDKGRYMWRDLERICAAEGLPLARPARFPANSLLAARVAVAGAGAAWLPGYVRAVYAAGFGRGADIADPAVLAEALAEAGAPAALLEAAEDPAVKGRLRAQTAAAEACGIFGAPSFTVGEGAAPELFWGHDRMADAIAWAGQGEMPHRAPRLQPAPPRV</sequence>
<dbReference type="Gene3D" id="3.40.30.10">
    <property type="entry name" value="Glutaredoxin"/>
    <property type="match status" value="1"/>
</dbReference>
<dbReference type="EC" id="5.99.1.4" evidence="1"/>
<evidence type="ECO:0000256" key="1">
    <source>
        <dbReference type="PIRNR" id="PIRNR006386"/>
    </source>
</evidence>
<dbReference type="InterPro" id="IPR036249">
    <property type="entry name" value="Thioredoxin-like_sf"/>
</dbReference>
<comment type="caution">
    <text evidence="3">The sequence shown here is derived from an EMBL/GenBank/DDBJ whole genome shotgun (WGS) entry which is preliminary data.</text>
</comment>
<dbReference type="PANTHER" id="PTHR42943">
    <property type="entry name" value="GLUTATHIONE S-TRANSFERASE KAPPA"/>
    <property type="match status" value="1"/>
</dbReference>
<evidence type="ECO:0000313" key="3">
    <source>
        <dbReference type="EMBL" id="GMG81806.1"/>
    </source>
</evidence>
<comment type="catalytic activity">
    <reaction evidence="1">
        <text>2-hydroxychromene-2-carboxylate = (3E)-4-(2-hydroxyphenyl)-2-oxobut-3-enoate</text>
        <dbReference type="Rhea" id="RHEA:27401"/>
        <dbReference type="ChEBI" id="CHEBI:59350"/>
        <dbReference type="ChEBI" id="CHEBI:59353"/>
        <dbReference type="EC" id="5.99.1.4"/>
    </reaction>
</comment>
<dbReference type="RefSeq" id="WP_285670526.1">
    <property type="nucleotide sequence ID" value="NZ_BSYI01000006.1"/>
</dbReference>
<dbReference type="Pfam" id="PF01323">
    <property type="entry name" value="DSBA"/>
    <property type="match status" value="1"/>
</dbReference>
<accession>A0ABQ6LH97</accession>
<organism evidence="3 4">
    <name type="scientific">Paralimibaculum aggregatum</name>
    <dbReference type="NCBI Taxonomy" id="3036245"/>
    <lineage>
        <taxon>Bacteria</taxon>
        <taxon>Pseudomonadati</taxon>
        <taxon>Pseudomonadota</taxon>
        <taxon>Alphaproteobacteria</taxon>
        <taxon>Rhodobacterales</taxon>
        <taxon>Paracoccaceae</taxon>
        <taxon>Paralimibaculum</taxon>
    </lineage>
</organism>
<dbReference type="GO" id="GO:0016853">
    <property type="term" value="F:isomerase activity"/>
    <property type="evidence" value="ECO:0007669"/>
    <property type="project" value="UniProtKB-KW"/>
</dbReference>
<keyword evidence="4" id="KW-1185">Reference proteome</keyword>
<keyword evidence="1 3" id="KW-0413">Isomerase</keyword>
<dbReference type="PIRSF" id="PIRSF006386">
    <property type="entry name" value="HCCAis_GSTk"/>
    <property type="match status" value="1"/>
</dbReference>
<dbReference type="InterPro" id="IPR014440">
    <property type="entry name" value="HCCAis_GSTk"/>
</dbReference>
<comment type="similarity">
    <text evidence="1">Belongs to the GST superfamily. NadH family.</text>
</comment>
<feature type="domain" description="DSBA-like thioredoxin" evidence="2">
    <location>
        <begin position="7"/>
        <end position="192"/>
    </location>
</feature>
<evidence type="ECO:0000259" key="2">
    <source>
        <dbReference type="Pfam" id="PF01323"/>
    </source>
</evidence>
<evidence type="ECO:0000313" key="4">
    <source>
        <dbReference type="Proteomes" id="UP001239909"/>
    </source>
</evidence>
<dbReference type="Proteomes" id="UP001239909">
    <property type="component" value="Unassembled WGS sequence"/>
</dbReference>
<dbReference type="EMBL" id="BSYI01000006">
    <property type="protein sequence ID" value="GMG81806.1"/>
    <property type="molecule type" value="Genomic_DNA"/>
</dbReference>
<dbReference type="InterPro" id="IPR051924">
    <property type="entry name" value="GST_Kappa/NadH"/>
</dbReference>
<reference evidence="3 4" key="1">
    <citation type="submission" date="2023-04" db="EMBL/GenBank/DDBJ databases">
        <title>Marinoamorphus aggregata gen. nov., sp. Nov., isolate from tissue of brittle star Ophioplocus japonicus.</title>
        <authorList>
            <person name="Kawano K."/>
            <person name="Sawayama S."/>
            <person name="Nakagawa S."/>
        </authorList>
    </citation>
    <scope>NUCLEOTIDE SEQUENCE [LARGE SCALE GENOMIC DNA]</scope>
    <source>
        <strain evidence="3 4">NKW23</strain>
    </source>
</reference>
<dbReference type="PANTHER" id="PTHR42943:SF2">
    <property type="entry name" value="GLUTATHIONE S-TRANSFERASE KAPPA 1"/>
    <property type="match status" value="1"/>
</dbReference>